<feature type="region of interest" description="Disordered" evidence="1">
    <location>
        <begin position="103"/>
        <end position="125"/>
    </location>
</feature>
<gene>
    <name evidence="3" type="ORF">CVM52_07430</name>
</gene>
<dbReference type="EMBL" id="PGTB01000016">
    <property type="protein sequence ID" value="PJE37395.1"/>
    <property type="molecule type" value="Genomic_DNA"/>
</dbReference>
<proteinExistence type="predicted"/>
<evidence type="ECO:0000256" key="1">
    <source>
        <dbReference type="SAM" id="MobiDB-lite"/>
    </source>
</evidence>
<dbReference type="GO" id="GO:0016740">
    <property type="term" value="F:transferase activity"/>
    <property type="evidence" value="ECO:0007669"/>
    <property type="project" value="UniProtKB-KW"/>
</dbReference>
<dbReference type="InterPro" id="IPR000905">
    <property type="entry name" value="Gcp-like_dom"/>
</dbReference>
<protein>
    <submittedName>
        <fullName evidence="3">tRNA (Adenosine(37)-N6)-threonylcarbamoyltransferase complex transferase subunit TsaD</fullName>
    </submittedName>
</protein>
<dbReference type="Pfam" id="PF00814">
    <property type="entry name" value="TsaD"/>
    <property type="match status" value="1"/>
</dbReference>
<feature type="compositionally biased region" description="Gly residues" evidence="1">
    <location>
        <begin position="116"/>
        <end position="125"/>
    </location>
</feature>
<dbReference type="PANTHER" id="PTHR11735:SF6">
    <property type="entry name" value="TRNA N6-ADENOSINE THREONYLCARBAMOYLTRANSFERASE, MITOCHONDRIAL"/>
    <property type="match status" value="1"/>
</dbReference>
<accession>A0A2M8J3P9</accession>
<sequence length="125" mass="12929">RQDRADLCAGFQQAVADVLSAKLRRALTAYLDEAPGRPTVAVAGGVAANAAIRARLETVCADLGALFVAPPLALCTDNAAMIAYAGLELFAAGQRDDLTLSARPRWPLDQSRPALVGGGRKGAKA</sequence>
<evidence type="ECO:0000313" key="3">
    <source>
        <dbReference type="EMBL" id="PJE37395.1"/>
    </source>
</evidence>
<dbReference type="InterPro" id="IPR043129">
    <property type="entry name" value="ATPase_NBD"/>
</dbReference>
<name>A0A2M8J3P9_9RHOB</name>
<evidence type="ECO:0000313" key="4">
    <source>
        <dbReference type="Proteomes" id="UP000231553"/>
    </source>
</evidence>
<reference evidence="3 4" key="1">
    <citation type="journal article" date="2018" name="Int. J. Syst. Evol. Microbiol.">
        <title>Pseudooceanicola lipolyticus sp. nov., a marine alphaproteobacterium, reclassification of Oceanicola flagellatus as Pseudooceanicola flagellatus comb. nov. and emended description of the genus Pseudooceanicola.</title>
        <authorList>
            <person name="Huang M.-M."/>
            <person name="Guo L.-L."/>
            <person name="Wu Y.-H."/>
            <person name="Lai Q.-L."/>
            <person name="Shao Z.-Z."/>
            <person name="Wang C.-S."/>
            <person name="Wu M."/>
            <person name="Xu X.-W."/>
        </authorList>
    </citation>
    <scope>NUCLEOTIDE SEQUENCE [LARGE SCALE GENOMIC DNA]</scope>
    <source>
        <strain evidence="3 4">157</strain>
    </source>
</reference>
<feature type="non-terminal residue" evidence="3">
    <location>
        <position position="1"/>
    </location>
</feature>
<keyword evidence="4" id="KW-1185">Reference proteome</keyword>
<organism evidence="3 4">
    <name type="scientific">Pseudooceanicola lipolyticus</name>
    <dbReference type="NCBI Taxonomy" id="2029104"/>
    <lineage>
        <taxon>Bacteria</taxon>
        <taxon>Pseudomonadati</taxon>
        <taxon>Pseudomonadota</taxon>
        <taxon>Alphaproteobacteria</taxon>
        <taxon>Rhodobacterales</taxon>
        <taxon>Paracoccaceae</taxon>
        <taxon>Pseudooceanicola</taxon>
    </lineage>
</organism>
<dbReference type="SUPFAM" id="SSF53067">
    <property type="entry name" value="Actin-like ATPase domain"/>
    <property type="match status" value="1"/>
</dbReference>
<dbReference type="AlphaFoldDB" id="A0A2M8J3P9"/>
<dbReference type="Gene3D" id="3.30.420.40">
    <property type="match status" value="1"/>
</dbReference>
<feature type="domain" description="Gcp-like" evidence="2">
    <location>
        <begin position="5"/>
        <end position="84"/>
    </location>
</feature>
<keyword evidence="3" id="KW-0808">Transferase</keyword>
<dbReference type="PANTHER" id="PTHR11735">
    <property type="entry name" value="TRNA N6-ADENOSINE THREONYLCARBAMOYLTRANSFERASE"/>
    <property type="match status" value="1"/>
</dbReference>
<dbReference type="Proteomes" id="UP000231553">
    <property type="component" value="Unassembled WGS sequence"/>
</dbReference>
<comment type="caution">
    <text evidence="3">The sequence shown here is derived from an EMBL/GenBank/DDBJ whole genome shotgun (WGS) entry which is preliminary data.</text>
</comment>
<evidence type="ECO:0000259" key="2">
    <source>
        <dbReference type="Pfam" id="PF00814"/>
    </source>
</evidence>